<keyword evidence="11" id="KW-1185">Reference proteome</keyword>
<dbReference type="PANTHER" id="PTHR47217:SF1">
    <property type="entry name" value="GLOBIN-LIKE PROTEIN"/>
    <property type="match status" value="1"/>
</dbReference>
<evidence type="ECO:0000256" key="7">
    <source>
        <dbReference type="ARBA" id="ARBA00023179"/>
    </source>
</evidence>
<reference evidence="10" key="1">
    <citation type="submission" date="2023-08" db="EMBL/GenBank/DDBJ databases">
        <authorList>
            <person name="Alioto T."/>
            <person name="Alioto T."/>
            <person name="Gomez Garrido J."/>
        </authorList>
    </citation>
    <scope>NUCLEOTIDE SEQUENCE</scope>
</reference>
<dbReference type="InterPro" id="IPR002336">
    <property type="entry name" value="Erythrocruorin"/>
</dbReference>
<comment type="similarity">
    <text evidence="8">Belongs to the globin family.</text>
</comment>
<dbReference type="Proteomes" id="UP001162480">
    <property type="component" value="Chromosome 1"/>
</dbReference>
<evidence type="ECO:0000256" key="6">
    <source>
        <dbReference type="ARBA" id="ARBA00023004"/>
    </source>
</evidence>
<keyword evidence="3 8" id="KW-0349">Heme</keyword>
<evidence type="ECO:0000256" key="4">
    <source>
        <dbReference type="ARBA" id="ARBA00022621"/>
    </source>
</evidence>
<keyword evidence="6" id="KW-0408">Iron</keyword>
<dbReference type="PROSITE" id="PS01033">
    <property type="entry name" value="GLOBIN"/>
    <property type="match status" value="1"/>
</dbReference>
<keyword evidence="5" id="KW-0479">Metal-binding</keyword>
<gene>
    <name evidence="10" type="ORF">OCTVUL_1B007358</name>
</gene>
<evidence type="ECO:0000256" key="5">
    <source>
        <dbReference type="ARBA" id="ARBA00022723"/>
    </source>
</evidence>
<feature type="domain" description="Globin" evidence="9">
    <location>
        <begin position="14"/>
        <end position="161"/>
    </location>
</feature>
<evidence type="ECO:0000256" key="2">
    <source>
        <dbReference type="ARBA" id="ARBA00022448"/>
    </source>
</evidence>
<dbReference type="GO" id="GO:0005344">
    <property type="term" value="F:oxygen carrier activity"/>
    <property type="evidence" value="ECO:0007669"/>
    <property type="project" value="UniProtKB-KW"/>
</dbReference>
<accession>A0AA36EWV8</accession>
<dbReference type="InterPro" id="IPR012292">
    <property type="entry name" value="Globin/Proto"/>
</dbReference>
<dbReference type="PANTHER" id="PTHR47217">
    <property type="entry name" value="GLOBIN-LIKE PROTEIN"/>
    <property type="match status" value="1"/>
</dbReference>
<dbReference type="GO" id="GO:0019825">
    <property type="term" value="F:oxygen binding"/>
    <property type="evidence" value="ECO:0007669"/>
    <property type="project" value="InterPro"/>
</dbReference>
<keyword evidence="7" id="KW-0514">Muscle protein</keyword>
<dbReference type="InterPro" id="IPR009050">
    <property type="entry name" value="Globin-like_sf"/>
</dbReference>
<keyword evidence="2 8" id="KW-0813">Transport</keyword>
<dbReference type="GO" id="GO:0005576">
    <property type="term" value="C:extracellular region"/>
    <property type="evidence" value="ECO:0007669"/>
    <property type="project" value="InterPro"/>
</dbReference>
<proteinExistence type="inferred from homology"/>
<dbReference type="AlphaFoldDB" id="A0AA36EWV8"/>
<evidence type="ECO:0000256" key="3">
    <source>
        <dbReference type="ARBA" id="ARBA00022617"/>
    </source>
</evidence>
<keyword evidence="4 8" id="KW-0561">Oxygen transport</keyword>
<dbReference type="Pfam" id="PF00042">
    <property type="entry name" value="Globin"/>
    <property type="match status" value="1"/>
</dbReference>
<dbReference type="GO" id="GO:0020037">
    <property type="term" value="F:heme binding"/>
    <property type="evidence" value="ECO:0007669"/>
    <property type="project" value="InterPro"/>
</dbReference>
<dbReference type="GO" id="GO:0005833">
    <property type="term" value="C:hemoglobin complex"/>
    <property type="evidence" value="ECO:0007669"/>
    <property type="project" value="InterPro"/>
</dbReference>
<evidence type="ECO:0000313" key="11">
    <source>
        <dbReference type="Proteomes" id="UP001162480"/>
    </source>
</evidence>
<dbReference type="CDD" id="cd01040">
    <property type="entry name" value="Mb-like"/>
    <property type="match status" value="1"/>
</dbReference>
<evidence type="ECO:0000256" key="8">
    <source>
        <dbReference type="RuleBase" id="RU000356"/>
    </source>
</evidence>
<dbReference type="Gene3D" id="1.10.490.10">
    <property type="entry name" value="Globins"/>
    <property type="match status" value="1"/>
</dbReference>
<protein>
    <recommendedName>
        <fullName evidence="1">Globin</fullName>
    </recommendedName>
</protein>
<dbReference type="GO" id="GO:0046872">
    <property type="term" value="F:metal ion binding"/>
    <property type="evidence" value="ECO:0007669"/>
    <property type="project" value="UniProtKB-KW"/>
</dbReference>
<evidence type="ECO:0000256" key="1">
    <source>
        <dbReference type="ARBA" id="ARBA00013895"/>
    </source>
</evidence>
<dbReference type="InterPro" id="IPR000971">
    <property type="entry name" value="Globin"/>
</dbReference>
<evidence type="ECO:0000313" key="10">
    <source>
        <dbReference type="EMBL" id="CAI9716299.1"/>
    </source>
</evidence>
<dbReference type="PRINTS" id="PR00611">
    <property type="entry name" value="ERYTHCRUORIN"/>
</dbReference>
<evidence type="ECO:0000259" key="9">
    <source>
        <dbReference type="PROSITE" id="PS01033"/>
    </source>
</evidence>
<organism evidence="10 11">
    <name type="scientific">Octopus vulgaris</name>
    <name type="common">Common octopus</name>
    <dbReference type="NCBI Taxonomy" id="6645"/>
    <lineage>
        <taxon>Eukaryota</taxon>
        <taxon>Metazoa</taxon>
        <taxon>Spiralia</taxon>
        <taxon>Lophotrochozoa</taxon>
        <taxon>Mollusca</taxon>
        <taxon>Cephalopoda</taxon>
        <taxon>Coleoidea</taxon>
        <taxon>Octopodiformes</taxon>
        <taxon>Octopoda</taxon>
        <taxon>Incirrata</taxon>
        <taxon>Octopodidae</taxon>
        <taxon>Octopus</taxon>
    </lineage>
</organism>
<dbReference type="EMBL" id="OX597814">
    <property type="protein sequence ID" value="CAI9716299.1"/>
    <property type="molecule type" value="Genomic_DNA"/>
</dbReference>
<sequence>MPAKDEEDVDPATGLMVKEKAAIVESWKYVLPNQKVESIAFFEKLFTTHPQYIDYFPKFKGKQLAEMKEMGSFVLHAKSVFTALTAIVNNLDNADYLVKLLLKTGKDHKMRGVPKQAFRNLALVFMDFMEERLGSNFTPLAKSSWEKALAVVVDVCHKVLHTTNFTMLSLPSTPYHIPSAWWTRTLTTNRYN</sequence>
<dbReference type="SUPFAM" id="SSF46458">
    <property type="entry name" value="Globin-like"/>
    <property type="match status" value="1"/>
</dbReference>
<dbReference type="InterPro" id="IPR044399">
    <property type="entry name" value="Mb-like_M"/>
</dbReference>
<name>A0AA36EWV8_OCTVU</name>